<dbReference type="PROSITE" id="PS50293">
    <property type="entry name" value="TPR_REGION"/>
    <property type="match status" value="1"/>
</dbReference>
<feature type="repeat" description="TPR" evidence="1">
    <location>
        <begin position="571"/>
        <end position="604"/>
    </location>
</feature>
<dbReference type="STRING" id="229919.GCA_001050195_02729"/>
<sequence>MSLRQLWNESTPLLTLVVAGEAHRTAFTLRALSNCLVRLGRMDQVKVVAVLDENGDPLPTWGEDLPPGWVEAFQRVTVDHQSLAGHPLRELFPLAAAWEAGMEAATGAFVALLEGGSYLPEEDLEKLFALLEGRRPAAFSPVESWMVLSRRWLPHEFLACGASPAEVEAFLACQRGSTLGERLHPGLAFLAGGMIFSKAIYEHIRATEGEATLARAALRVPWFDLSGLGIQGWVLESAPSLPAERLPASMVRDSTTWRQQRLMGLTLSQIEVELSAQRLREEVLVAFQGAAQHRKSLSEMFEPVIAFYQRVLDQEMPRYWDWLTAVRWYSAGFFPLSCLVWSERCAEPLTQVASACRPVKLVVVQDWKAAGRRGSLLTPAHLAGVLDACGHQGHTRFIDAPPQEGISECFKTELPVDLAIFQPETNDLASIVAMLSAMVPPLAPGGVLVFHHSRPEIFAAVWERLSEHWPALPGLVCGSSGLLLNATLAGGETGLPDPAFTEVKRLLSGASACLGRGALDEAEALLEQVLIWAPGMSEAVKALGHIYLQTGRYEKAVQNFYAALMENPGDLEVLLMMAGMFLQAGDPEQAQGYAERALALAPDNPVALQMVQMLGTVAPPAN</sequence>
<dbReference type="Pfam" id="PF14559">
    <property type="entry name" value="TPR_19"/>
    <property type="match status" value="1"/>
</dbReference>
<evidence type="ECO:0000313" key="2">
    <source>
        <dbReference type="EMBL" id="HCE16299.1"/>
    </source>
</evidence>
<gene>
    <name evidence="2" type="ORF">DEQ80_00430</name>
</gene>
<dbReference type="InterPro" id="IPR011990">
    <property type="entry name" value="TPR-like_helical_dom_sf"/>
</dbReference>
<proteinExistence type="predicted"/>
<protein>
    <submittedName>
        <fullName evidence="2">Uncharacterized protein</fullName>
    </submittedName>
</protein>
<dbReference type="Proteomes" id="UP000264141">
    <property type="component" value="Unassembled WGS sequence"/>
</dbReference>
<keyword evidence="1" id="KW-0802">TPR repeat</keyword>
<dbReference type="AlphaFoldDB" id="A0A3D1JCI6"/>
<comment type="caution">
    <text evidence="2">The sequence shown here is derived from an EMBL/GenBank/DDBJ whole genome shotgun (WGS) entry which is preliminary data.</text>
</comment>
<name>A0A3D1JCI6_9CHLR</name>
<dbReference type="PROSITE" id="PS50005">
    <property type="entry name" value="TPR"/>
    <property type="match status" value="2"/>
</dbReference>
<dbReference type="SMART" id="SM00028">
    <property type="entry name" value="TPR"/>
    <property type="match status" value="2"/>
</dbReference>
<evidence type="ECO:0000313" key="3">
    <source>
        <dbReference type="Proteomes" id="UP000264141"/>
    </source>
</evidence>
<organism evidence="2 3">
    <name type="scientific">Anaerolinea thermolimosa</name>
    <dbReference type="NCBI Taxonomy" id="229919"/>
    <lineage>
        <taxon>Bacteria</taxon>
        <taxon>Bacillati</taxon>
        <taxon>Chloroflexota</taxon>
        <taxon>Anaerolineae</taxon>
        <taxon>Anaerolineales</taxon>
        <taxon>Anaerolineaceae</taxon>
        <taxon>Anaerolinea</taxon>
    </lineage>
</organism>
<accession>A0A3D1JCI6</accession>
<dbReference type="Gene3D" id="1.25.40.10">
    <property type="entry name" value="Tetratricopeptide repeat domain"/>
    <property type="match status" value="1"/>
</dbReference>
<feature type="repeat" description="TPR" evidence="1">
    <location>
        <begin position="537"/>
        <end position="570"/>
    </location>
</feature>
<dbReference type="InterPro" id="IPR019734">
    <property type="entry name" value="TPR_rpt"/>
</dbReference>
<reference evidence="2 3" key="1">
    <citation type="journal article" date="2018" name="Nat. Biotechnol.">
        <title>A standardized bacterial taxonomy based on genome phylogeny substantially revises the tree of life.</title>
        <authorList>
            <person name="Parks D.H."/>
            <person name="Chuvochina M."/>
            <person name="Waite D.W."/>
            <person name="Rinke C."/>
            <person name="Skarshewski A."/>
            <person name="Chaumeil P.A."/>
            <person name="Hugenholtz P."/>
        </authorList>
    </citation>
    <scope>NUCLEOTIDE SEQUENCE [LARGE SCALE GENOMIC DNA]</scope>
    <source>
        <strain evidence="2">UBA8781</strain>
    </source>
</reference>
<dbReference type="EMBL" id="DPBP01000002">
    <property type="protein sequence ID" value="HCE16299.1"/>
    <property type="molecule type" value="Genomic_DNA"/>
</dbReference>
<dbReference type="SUPFAM" id="SSF48452">
    <property type="entry name" value="TPR-like"/>
    <property type="match status" value="1"/>
</dbReference>
<evidence type="ECO:0000256" key="1">
    <source>
        <dbReference type="PROSITE-ProRule" id="PRU00339"/>
    </source>
</evidence>